<sequence>MIQFTPVGDSGVLAVCGSEISEQVNAQVMALDAAVQAAQLPGVVETVPTYAALLVTLDPLQTDADTLIPALRRLWDALPPVSSTAAGRLVEVPVCYGGDYGPDLAFVAQHAGLTEQQVIDIHCGRDYRIFMLGFLPGFPYLGGMDERIVCPRLQTPRTKIPAGAVGIGGKQTGIYPLASPGGWQLIGRTPLRLFDPAGGGKLPYAAGDRIRFVPISPEKFETIQKEQGAAL</sequence>
<gene>
    <name evidence="5" type="ORF">LEA_18099</name>
</gene>
<dbReference type="Gene3D" id="3.30.1360.40">
    <property type="match status" value="1"/>
</dbReference>
<dbReference type="GO" id="GO:0016787">
    <property type="term" value="F:hydrolase activity"/>
    <property type="evidence" value="ECO:0007669"/>
    <property type="project" value="UniProtKB-KW"/>
</dbReference>
<dbReference type="InterPro" id="IPR003833">
    <property type="entry name" value="CT_C_D"/>
</dbReference>
<evidence type="ECO:0000259" key="4">
    <source>
        <dbReference type="SMART" id="SM00796"/>
    </source>
</evidence>
<feature type="domain" description="Carboxyltransferase" evidence="4">
    <location>
        <begin position="2"/>
        <end position="231"/>
    </location>
</feature>
<protein>
    <recommendedName>
        <fullName evidence="4">Carboxyltransferase domain-containing protein</fullName>
    </recommendedName>
</protein>
<dbReference type="SUPFAM" id="SSF50891">
    <property type="entry name" value="Cyclophilin-like"/>
    <property type="match status" value="1"/>
</dbReference>
<dbReference type="SUPFAM" id="SSF160467">
    <property type="entry name" value="PH0987 N-terminal domain-like"/>
    <property type="match status" value="1"/>
</dbReference>
<keyword evidence="3" id="KW-0067">ATP-binding</keyword>
<dbReference type="Gene3D" id="2.40.100.10">
    <property type="entry name" value="Cyclophilin-like"/>
    <property type="match status" value="1"/>
</dbReference>
<name>K1S3S3_9ZZZZ</name>
<dbReference type="PANTHER" id="PTHR34698:SF2">
    <property type="entry name" value="5-OXOPROLINASE SUBUNIT B"/>
    <property type="match status" value="1"/>
</dbReference>
<reference evidence="5" key="1">
    <citation type="journal article" date="2013" name="Environ. Microbiol.">
        <title>Microbiota from the distal guts of lean and obese adolescents exhibit partial functional redundancy besides clear differences in community structure.</title>
        <authorList>
            <person name="Ferrer M."/>
            <person name="Ruiz A."/>
            <person name="Lanza F."/>
            <person name="Haange S.B."/>
            <person name="Oberbach A."/>
            <person name="Till H."/>
            <person name="Bargiela R."/>
            <person name="Campoy C."/>
            <person name="Segura M.T."/>
            <person name="Richter M."/>
            <person name="von Bergen M."/>
            <person name="Seifert J."/>
            <person name="Suarez A."/>
        </authorList>
    </citation>
    <scope>NUCLEOTIDE SEQUENCE</scope>
</reference>
<keyword evidence="1" id="KW-0547">Nucleotide-binding</keyword>
<accession>K1S3S3</accession>
<proteinExistence type="predicted"/>
<organism evidence="5">
    <name type="scientific">human gut metagenome</name>
    <dbReference type="NCBI Taxonomy" id="408170"/>
    <lineage>
        <taxon>unclassified sequences</taxon>
        <taxon>metagenomes</taxon>
        <taxon>organismal metagenomes</taxon>
    </lineage>
</organism>
<dbReference type="InterPro" id="IPR029000">
    <property type="entry name" value="Cyclophilin-like_dom_sf"/>
</dbReference>
<evidence type="ECO:0000313" key="5">
    <source>
        <dbReference type="EMBL" id="EKC50029.1"/>
    </source>
</evidence>
<dbReference type="PANTHER" id="PTHR34698">
    <property type="entry name" value="5-OXOPROLINASE SUBUNIT B"/>
    <property type="match status" value="1"/>
</dbReference>
<dbReference type="AlphaFoldDB" id="K1S3S3"/>
<dbReference type="InterPro" id="IPR010016">
    <property type="entry name" value="PxpB"/>
</dbReference>
<keyword evidence="2" id="KW-0378">Hydrolase</keyword>
<dbReference type="SMART" id="SM00796">
    <property type="entry name" value="AHS1"/>
    <property type="match status" value="1"/>
</dbReference>
<dbReference type="NCBIfam" id="TIGR00370">
    <property type="entry name" value="5-oxoprolinase subunit PxpB"/>
    <property type="match status" value="1"/>
</dbReference>
<dbReference type="Pfam" id="PF02682">
    <property type="entry name" value="CT_C_D"/>
    <property type="match status" value="1"/>
</dbReference>
<dbReference type="GO" id="GO:0005524">
    <property type="term" value="F:ATP binding"/>
    <property type="evidence" value="ECO:0007669"/>
    <property type="project" value="UniProtKB-KW"/>
</dbReference>
<dbReference type="EMBL" id="AJWY01012408">
    <property type="protein sequence ID" value="EKC50029.1"/>
    <property type="molecule type" value="Genomic_DNA"/>
</dbReference>
<evidence type="ECO:0000256" key="2">
    <source>
        <dbReference type="ARBA" id="ARBA00022801"/>
    </source>
</evidence>
<comment type="caution">
    <text evidence="5">The sequence shown here is derived from an EMBL/GenBank/DDBJ whole genome shotgun (WGS) entry which is preliminary data.</text>
</comment>
<evidence type="ECO:0000256" key="3">
    <source>
        <dbReference type="ARBA" id="ARBA00022840"/>
    </source>
</evidence>
<evidence type="ECO:0000256" key="1">
    <source>
        <dbReference type="ARBA" id="ARBA00022741"/>
    </source>
</evidence>